<comment type="caution">
    <text evidence="1">The sequence shown here is derived from an EMBL/GenBank/DDBJ whole genome shotgun (WGS) entry which is preliminary data.</text>
</comment>
<sequence length="356" mass="39879">MFTIDAHLDLSMNALEWNRDLQKTVEEINNREKGLTDKPDRGNATVSLPALREGNIGLVVATQIARYVAPDNPLPGWHSPEQAWAQTQGQLAWYQAMEAKGQMTQINNLESLENHLKLWTGNGPVAAKPIGYILSLEGADSIIDLSYLEKSYESGLRALGPAHYGPGRYAQGTDATGGMGTKGRELLKEMEKLNIILDATHLCDDSFWEAMDHFYGHVWASHNNCRALVNHNRQFSDEQIKVLIQRDAVIGGVLDAWMMVPGWVRGVSQPKEMDCDLEKMIDHMDHICQLAGNANHIGIGSDLDGAYGREQSPYDLETIADLKRIPDMLSKRGYTENDIQKVMHGNWLKFLRNAWT</sequence>
<dbReference type="PANTHER" id="PTHR10443">
    <property type="entry name" value="MICROSOMAL DIPEPTIDASE"/>
    <property type="match status" value="1"/>
</dbReference>
<reference evidence="2" key="1">
    <citation type="journal article" date="2019" name="Int. J. Syst. Evol. Microbiol.">
        <title>The Global Catalogue of Microorganisms (GCM) 10K type strain sequencing project: providing services to taxonomists for standard genome sequencing and annotation.</title>
        <authorList>
            <consortium name="The Broad Institute Genomics Platform"/>
            <consortium name="The Broad Institute Genome Sequencing Center for Infectious Disease"/>
            <person name="Wu L."/>
            <person name="Ma J."/>
        </authorList>
    </citation>
    <scope>NUCLEOTIDE SEQUENCE [LARGE SCALE GENOMIC DNA]</scope>
    <source>
        <strain evidence="2">CGMCC 4.7466</strain>
    </source>
</reference>
<dbReference type="Pfam" id="PF01244">
    <property type="entry name" value="Peptidase_M19"/>
    <property type="match status" value="1"/>
</dbReference>
<accession>A0ABV9T0N5</accession>
<organism evidence="1 2">
    <name type="scientific">Negadavirga shengliensis</name>
    <dbReference type="NCBI Taxonomy" id="1389218"/>
    <lineage>
        <taxon>Bacteria</taxon>
        <taxon>Pseudomonadati</taxon>
        <taxon>Bacteroidota</taxon>
        <taxon>Cytophagia</taxon>
        <taxon>Cytophagales</taxon>
        <taxon>Cyclobacteriaceae</taxon>
        <taxon>Negadavirga</taxon>
    </lineage>
</organism>
<dbReference type="PANTHER" id="PTHR10443:SF12">
    <property type="entry name" value="DIPEPTIDASE"/>
    <property type="match status" value="1"/>
</dbReference>
<dbReference type="Proteomes" id="UP001595818">
    <property type="component" value="Unassembled WGS sequence"/>
</dbReference>
<name>A0ABV9T0N5_9BACT</name>
<protein>
    <submittedName>
        <fullName evidence="1">Dipeptidase</fullName>
    </submittedName>
</protein>
<evidence type="ECO:0000313" key="2">
    <source>
        <dbReference type="Proteomes" id="UP001595818"/>
    </source>
</evidence>
<dbReference type="EMBL" id="JBHSJJ010000005">
    <property type="protein sequence ID" value="MFC4872251.1"/>
    <property type="molecule type" value="Genomic_DNA"/>
</dbReference>
<dbReference type="Gene3D" id="3.20.20.140">
    <property type="entry name" value="Metal-dependent hydrolases"/>
    <property type="match status" value="1"/>
</dbReference>
<dbReference type="PROSITE" id="PS51365">
    <property type="entry name" value="RENAL_DIPEPTIDASE_2"/>
    <property type="match status" value="1"/>
</dbReference>
<proteinExistence type="predicted"/>
<dbReference type="SUPFAM" id="SSF51556">
    <property type="entry name" value="Metallo-dependent hydrolases"/>
    <property type="match status" value="1"/>
</dbReference>
<keyword evidence="2" id="KW-1185">Reference proteome</keyword>
<dbReference type="RefSeq" id="WP_377064476.1">
    <property type="nucleotide sequence ID" value="NZ_JBHSJJ010000005.1"/>
</dbReference>
<dbReference type="InterPro" id="IPR032466">
    <property type="entry name" value="Metal_Hydrolase"/>
</dbReference>
<gene>
    <name evidence="1" type="ORF">ACFPFU_11160</name>
</gene>
<dbReference type="InterPro" id="IPR008257">
    <property type="entry name" value="Pept_M19"/>
</dbReference>
<evidence type="ECO:0000313" key="1">
    <source>
        <dbReference type="EMBL" id="MFC4872251.1"/>
    </source>
</evidence>